<gene>
    <name evidence="2" type="ordered locus">LFE_0155</name>
</gene>
<feature type="transmembrane region" description="Helical" evidence="1">
    <location>
        <begin position="78"/>
        <end position="95"/>
    </location>
</feature>
<evidence type="ECO:0000256" key="1">
    <source>
        <dbReference type="SAM" id="Phobius"/>
    </source>
</evidence>
<reference evidence="2 3" key="1">
    <citation type="journal article" date="2012" name="J. Bacteriol.">
        <title>Complete Genome Sequence of Leptospirillum ferrooxidans Strain C2-3, Isolated from a Fresh Volcanic Ash Deposit on the Island of Miyake, Japan.</title>
        <authorList>
            <person name="Fujimura R."/>
            <person name="Sato Y."/>
            <person name="Nishizawa T."/>
            <person name="Oshima K."/>
            <person name="Kim S.-W."/>
            <person name="Hattori M."/>
            <person name="Kamijo T."/>
            <person name="Ohta H."/>
        </authorList>
    </citation>
    <scope>NUCLEOTIDE SEQUENCE [LARGE SCALE GENOMIC DNA]</scope>
    <source>
        <strain evidence="2 3">C2-3</strain>
    </source>
</reference>
<evidence type="ECO:0000313" key="2">
    <source>
        <dbReference type="EMBL" id="BAM05883.1"/>
    </source>
</evidence>
<dbReference type="KEGG" id="lfc:LFE_0155"/>
<reference evidence="3" key="2">
    <citation type="submission" date="2012-03" db="EMBL/GenBank/DDBJ databases">
        <title>The complete genome sequence of the pioneer microbe on fresh volcanic deposit, Leptospirillum ferrooxidans strain C2-3.</title>
        <authorList>
            <person name="Fujimura R."/>
            <person name="Sato Y."/>
            <person name="Nishizawa T."/>
            <person name="Nanba K."/>
            <person name="Oshima K."/>
            <person name="Hattori M."/>
            <person name="Kamijo T."/>
            <person name="Ohta H."/>
        </authorList>
    </citation>
    <scope>NUCLEOTIDE SEQUENCE [LARGE SCALE GENOMIC DNA]</scope>
    <source>
        <strain evidence="3">C2-3</strain>
    </source>
</reference>
<dbReference type="eggNOG" id="COG5185">
    <property type="taxonomic scope" value="Bacteria"/>
</dbReference>
<feature type="transmembrane region" description="Helical" evidence="1">
    <location>
        <begin position="36"/>
        <end position="58"/>
    </location>
</feature>
<keyword evidence="1" id="KW-0812">Transmembrane</keyword>
<evidence type="ECO:0000313" key="3">
    <source>
        <dbReference type="Proteomes" id="UP000007382"/>
    </source>
</evidence>
<dbReference type="RefSeq" id="WP_014448377.1">
    <property type="nucleotide sequence ID" value="NC_017094.1"/>
</dbReference>
<accession>I0IKT4</accession>
<organism evidence="2 3">
    <name type="scientific">Leptospirillum ferrooxidans (strain C2-3)</name>
    <dbReference type="NCBI Taxonomy" id="1162668"/>
    <lineage>
        <taxon>Bacteria</taxon>
        <taxon>Pseudomonadati</taxon>
        <taxon>Nitrospirota</taxon>
        <taxon>Nitrospiria</taxon>
        <taxon>Nitrospirales</taxon>
        <taxon>Nitrospiraceae</taxon>
        <taxon>Leptospirillum</taxon>
    </lineage>
</organism>
<keyword evidence="3" id="KW-1185">Reference proteome</keyword>
<dbReference type="AlphaFoldDB" id="I0IKT4"/>
<dbReference type="STRING" id="1162668.LFE_0155"/>
<keyword evidence="1" id="KW-1133">Transmembrane helix</keyword>
<dbReference type="EMBL" id="AP012342">
    <property type="protein sequence ID" value="BAM05883.1"/>
    <property type="molecule type" value="Genomic_DNA"/>
</dbReference>
<feature type="transmembrane region" description="Helical" evidence="1">
    <location>
        <begin position="6"/>
        <end position="24"/>
    </location>
</feature>
<dbReference type="HOGENOM" id="CLU_039815_0_0_0"/>
<keyword evidence="1" id="KW-0472">Membrane</keyword>
<name>I0IKT4_LEPFC</name>
<evidence type="ECO:0008006" key="4">
    <source>
        <dbReference type="Google" id="ProtNLM"/>
    </source>
</evidence>
<dbReference type="Proteomes" id="UP000007382">
    <property type="component" value="Chromosome"/>
</dbReference>
<dbReference type="OrthoDB" id="9798009at2"/>
<sequence>MPVDGISAITIAMIVVVILAFIVLKQNKFANRNSSAYPAFFTTIGIFGTFLGISVGLWNFNPNNVQKSLPALLEGLRTAFWISLLGILLAIFFKGKDIWNNSQKNDDSLPNQVTIKDLAIALERIHKALAGQEDSTLLSQMKLLRQDTNDQFGKLRDSQELFMKNMSDRGTDALITALEEVIRDFDTKINQQVGESFHQLNEALGKVLLWQESYQDQMKQIAAQQVSSSNLMKSLSEGFDSLSKTSMDTQAVITTLSNVLSEINTQRRAMEDSLSSLGSLLLKASDALPNIETKILEFSNQMTNGVQASTRMLSESIEASTKRTESQVAALDKALEAELTRAIGGLGQQLTALSQKFVEDYTPLTDKLRDLVLTLGNGAR</sequence>
<protein>
    <recommendedName>
        <fullName evidence="4">MotA/TolQ/ExbB proton channel domain-containing protein</fullName>
    </recommendedName>
</protein>
<dbReference type="PATRIC" id="fig|1162668.3.peg.181"/>
<proteinExistence type="predicted"/>